<keyword evidence="4" id="KW-0050">Antiport</keyword>
<dbReference type="NCBIfam" id="TIGR00367">
    <property type="entry name" value="calcium/sodium antiporter"/>
    <property type="match status" value="1"/>
</dbReference>
<feature type="compositionally biased region" description="Basic and acidic residues" evidence="22">
    <location>
        <begin position="113"/>
        <end position="135"/>
    </location>
</feature>
<evidence type="ECO:0000256" key="15">
    <source>
        <dbReference type="ARBA" id="ARBA00023305"/>
    </source>
</evidence>
<reference evidence="25 26" key="1">
    <citation type="submission" date="2024-04" db="EMBL/GenBank/DDBJ databases">
        <authorList>
            <person name="Waldvogel A.-M."/>
            <person name="Schoenle A."/>
        </authorList>
    </citation>
    <scope>NUCLEOTIDE SEQUENCE [LARGE SCALE GENOMIC DNA]</scope>
</reference>
<evidence type="ECO:0000256" key="16">
    <source>
        <dbReference type="ARBA" id="ARBA00033627"/>
    </source>
</evidence>
<dbReference type="InterPro" id="IPR004481">
    <property type="entry name" value="K/Na/Ca-exchanger"/>
</dbReference>
<feature type="transmembrane region" description="Helical" evidence="23">
    <location>
        <begin position="272"/>
        <end position="291"/>
    </location>
</feature>
<name>A0AAV2L0M7_KNICA</name>
<keyword evidence="15" id="KW-0844">Vision</keyword>
<keyword evidence="11" id="KW-0769">Symport</keyword>
<evidence type="ECO:0000259" key="24">
    <source>
        <dbReference type="Pfam" id="PF01699"/>
    </source>
</evidence>
<feature type="transmembrane region" description="Helical" evidence="23">
    <location>
        <begin position="236"/>
        <end position="252"/>
    </location>
</feature>
<feature type="transmembrane region" description="Helical" evidence="23">
    <location>
        <begin position="12"/>
        <end position="29"/>
    </location>
</feature>
<dbReference type="GO" id="GO:0005886">
    <property type="term" value="C:plasma membrane"/>
    <property type="evidence" value="ECO:0007669"/>
    <property type="project" value="UniProtKB-SubCell"/>
</dbReference>
<feature type="transmembrane region" description="Helical" evidence="23">
    <location>
        <begin position="196"/>
        <end position="216"/>
    </location>
</feature>
<evidence type="ECO:0000256" key="5">
    <source>
        <dbReference type="ARBA" id="ARBA00022475"/>
    </source>
</evidence>
<dbReference type="Gene3D" id="1.20.1420.30">
    <property type="entry name" value="NCX, central ion-binding region"/>
    <property type="match status" value="2"/>
</dbReference>
<evidence type="ECO:0000256" key="8">
    <source>
        <dbReference type="ARBA" id="ARBA00022606"/>
    </source>
</evidence>
<evidence type="ECO:0000313" key="26">
    <source>
        <dbReference type="Proteomes" id="UP001497482"/>
    </source>
</evidence>
<keyword evidence="14 23" id="KW-0472">Membrane</keyword>
<evidence type="ECO:0000256" key="4">
    <source>
        <dbReference type="ARBA" id="ARBA00022449"/>
    </source>
</evidence>
<keyword evidence="6" id="KW-0597">Phosphoprotein</keyword>
<keyword evidence="8" id="KW-0716">Sensory transduction</keyword>
<keyword evidence="5" id="KW-1003">Cell membrane</keyword>
<comment type="subcellular location">
    <subcellularLocation>
        <location evidence="1">Cell membrane</location>
        <topology evidence="1">Multi-pass membrane protein</topology>
    </subcellularLocation>
</comment>
<evidence type="ECO:0000256" key="1">
    <source>
        <dbReference type="ARBA" id="ARBA00004651"/>
    </source>
</evidence>
<dbReference type="Pfam" id="PF01699">
    <property type="entry name" value="Na_Ca_ex"/>
    <property type="match status" value="2"/>
</dbReference>
<dbReference type="InterPro" id="IPR004837">
    <property type="entry name" value="NaCa_Exmemb"/>
</dbReference>
<keyword evidence="12 23" id="KW-1133">Transmembrane helix</keyword>
<sequence length="361" mass="40965">MNGAKPGIDSIVGSAVFNILFVIGMCALFSREMLHLTWWPLFRDVSFYILDLVMLIVFFLDNVIVWWESLMLVGGYTLYVVFMKYNVQIERFVKTLLLKHRSTVIAMNEHRKETAADGSDEASRNHNGSHKDLRRANSQQEEPSESQEEAAQENRPLSLHWPQSNCGRGLYLLRLPALLPLWLSLPDVRKQESRKYVVLTLLGSLLWMSLFLYLWTWWAHTVAETVFVPEHIMDQLFAHVNLPVLLTALIVARRGRSDMATSVSLGSNIYEVTLGLPLSWLAFSAVHGWALLDISSTGLSCSVSLFFLSLLVVFLTLASCKLQVKRLLGFSFVLLYGLTFLLSVMLKSHDGFRAYCQSLNA</sequence>
<evidence type="ECO:0000256" key="22">
    <source>
        <dbReference type="SAM" id="MobiDB-lite"/>
    </source>
</evidence>
<feature type="domain" description="Sodium/calcium exchanger membrane region" evidence="24">
    <location>
        <begin position="7"/>
        <end position="83"/>
    </location>
</feature>
<protein>
    <recommendedName>
        <fullName evidence="17">Sodium/potassium/calcium exchanger 1</fullName>
    </recommendedName>
    <alternativeName>
        <fullName evidence="18">Na(+)/K(+)/Ca(2+)-exchange protein 1</fullName>
    </alternativeName>
    <alternativeName>
        <fullName evidence="19">Retinal rod Na-Ca+K exchanger</fullName>
    </alternativeName>
    <alternativeName>
        <fullName evidence="20">Solute carrier family 24 member 1</fullName>
    </alternativeName>
</protein>
<keyword evidence="7" id="KW-0109">Calcium transport</keyword>
<evidence type="ECO:0000256" key="3">
    <source>
        <dbReference type="ARBA" id="ARBA00022448"/>
    </source>
</evidence>
<evidence type="ECO:0000256" key="10">
    <source>
        <dbReference type="ARBA" id="ARBA00022837"/>
    </source>
</evidence>
<evidence type="ECO:0000256" key="7">
    <source>
        <dbReference type="ARBA" id="ARBA00022568"/>
    </source>
</evidence>
<comment type="catalytic activity">
    <reaction evidence="16">
        <text>Ca(2+)(out) + K(+)(out) + 4 Na(+)(in) = Ca(2+)(in) + K(+)(in) + 4 Na(+)(out)</text>
        <dbReference type="Rhea" id="RHEA:69967"/>
        <dbReference type="ChEBI" id="CHEBI:29101"/>
        <dbReference type="ChEBI" id="CHEBI:29103"/>
        <dbReference type="ChEBI" id="CHEBI:29108"/>
    </reaction>
</comment>
<feature type="region of interest" description="Disordered" evidence="22">
    <location>
        <begin position="113"/>
        <end position="155"/>
    </location>
</feature>
<proteinExistence type="inferred from homology"/>
<evidence type="ECO:0000256" key="21">
    <source>
        <dbReference type="ARBA" id="ARBA00045976"/>
    </source>
</evidence>
<evidence type="ECO:0000256" key="19">
    <source>
        <dbReference type="ARBA" id="ARBA00042297"/>
    </source>
</evidence>
<evidence type="ECO:0000256" key="12">
    <source>
        <dbReference type="ARBA" id="ARBA00022989"/>
    </source>
</evidence>
<feature type="transmembrane region" description="Helical" evidence="23">
    <location>
        <begin position="327"/>
        <end position="346"/>
    </location>
</feature>
<dbReference type="AlphaFoldDB" id="A0AAV2L0M7"/>
<organism evidence="25 26">
    <name type="scientific">Knipowitschia caucasica</name>
    <name type="common">Caucasian dwarf goby</name>
    <name type="synonym">Pomatoschistus caucasicus</name>
    <dbReference type="NCBI Taxonomy" id="637954"/>
    <lineage>
        <taxon>Eukaryota</taxon>
        <taxon>Metazoa</taxon>
        <taxon>Chordata</taxon>
        <taxon>Craniata</taxon>
        <taxon>Vertebrata</taxon>
        <taxon>Euteleostomi</taxon>
        <taxon>Actinopterygii</taxon>
        <taxon>Neopterygii</taxon>
        <taxon>Teleostei</taxon>
        <taxon>Neoteleostei</taxon>
        <taxon>Acanthomorphata</taxon>
        <taxon>Gobiaria</taxon>
        <taxon>Gobiiformes</taxon>
        <taxon>Gobioidei</taxon>
        <taxon>Gobiidae</taxon>
        <taxon>Gobiinae</taxon>
        <taxon>Knipowitschia</taxon>
    </lineage>
</organism>
<comment type="function">
    <text evidence="21">Calcium, potassium:sodium antiporter that transports 1 Ca(2+) and 1 K(+) in exchange for 4 Na(+). Critical component of the visual transduction cascade, controlling the calcium concentration of outer segments during light and darkness. Light causes a rapid lowering of cytosolic free calcium in the outer segment of both retinal rod and cone photoreceptors and the light-induced lowering of calcium is caused by extrusion via this protein which plays a key role in the process of light adaptation.</text>
</comment>
<dbReference type="GO" id="GO:0060292">
    <property type="term" value="P:long-term synaptic depression"/>
    <property type="evidence" value="ECO:0007669"/>
    <property type="project" value="TreeGrafter"/>
</dbReference>
<evidence type="ECO:0000256" key="17">
    <source>
        <dbReference type="ARBA" id="ARBA00040585"/>
    </source>
</evidence>
<dbReference type="InterPro" id="IPR044880">
    <property type="entry name" value="NCX_ion-bd_dom_sf"/>
</dbReference>
<keyword evidence="9 23" id="KW-0812">Transmembrane</keyword>
<keyword evidence="13" id="KW-0406">Ion transport</keyword>
<evidence type="ECO:0000256" key="18">
    <source>
        <dbReference type="ARBA" id="ARBA00042035"/>
    </source>
</evidence>
<comment type="similarity">
    <text evidence="2">Belongs to the Ca(2+):cation antiporter (CaCA) (TC 2.A.19) family. SLC24A subfamily.</text>
</comment>
<dbReference type="GO" id="GO:0007601">
    <property type="term" value="P:visual perception"/>
    <property type="evidence" value="ECO:0007669"/>
    <property type="project" value="UniProtKB-KW"/>
</dbReference>
<accession>A0AAV2L0M7</accession>
<evidence type="ECO:0000256" key="13">
    <source>
        <dbReference type="ARBA" id="ARBA00023065"/>
    </source>
</evidence>
<evidence type="ECO:0000256" key="11">
    <source>
        <dbReference type="ARBA" id="ARBA00022847"/>
    </source>
</evidence>
<evidence type="ECO:0000256" key="9">
    <source>
        <dbReference type="ARBA" id="ARBA00022692"/>
    </source>
</evidence>
<dbReference type="GO" id="GO:0006874">
    <property type="term" value="P:intracellular calcium ion homeostasis"/>
    <property type="evidence" value="ECO:0007669"/>
    <property type="project" value="TreeGrafter"/>
</dbReference>
<feature type="transmembrane region" description="Helical" evidence="23">
    <location>
        <begin position="66"/>
        <end position="87"/>
    </location>
</feature>
<dbReference type="Proteomes" id="UP001497482">
    <property type="component" value="Chromosome 20"/>
</dbReference>
<feature type="domain" description="Sodium/calcium exchanger membrane region" evidence="24">
    <location>
        <begin position="198"/>
        <end position="343"/>
    </location>
</feature>
<feature type="transmembrane region" description="Helical" evidence="23">
    <location>
        <begin position="41"/>
        <end position="60"/>
    </location>
</feature>
<dbReference type="GO" id="GO:0008273">
    <property type="term" value="F:calcium, potassium:sodium antiporter activity"/>
    <property type="evidence" value="ECO:0007669"/>
    <property type="project" value="TreeGrafter"/>
</dbReference>
<evidence type="ECO:0000313" key="25">
    <source>
        <dbReference type="EMBL" id="CAL1595817.1"/>
    </source>
</evidence>
<dbReference type="GO" id="GO:0015293">
    <property type="term" value="F:symporter activity"/>
    <property type="evidence" value="ECO:0007669"/>
    <property type="project" value="UniProtKB-KW"/>
</dbReference>
<evidence type="ECO:0000256" key="20">
    <source>
        <dbReference type="ARBA" id="ARBA00042684"/>
    </source>
</evidence>
<dbReference type="PANTHER" id="PTHR10846:SF36">
    <property type="entry name" value="SODIUM_POTASSIUM_CALCIUM EXCHANGER 1"/>
    <property type="match status" value="1"/>
</dbReference>
<evidence type="ECO:0000256" key="2">
    <source>
        <dbReference type="ARBA" id="ARBA00005364"/>
    </source>
</evidence>
<gene>
    <name evidence="25" type="ORF">KC01_LOCUS24549</name>
</gene>
<dbReference type="EMBL" id="OZ035842">
    <property type="protein sequence ID" value="CAL1595817.1"/>
    <property type="molecule type" value="Genomic_DNA"/>
</dbReference>
<feature type="transmembrane region" description="Helical" evidence="23">
    <location>
        <begin position="297"/>
        <end position="320"/>
    </location>
</feature>
<evidence type="ECO:0000256" key="6">
    <source>
        <dbReference type="ARBA" id="ARBA00022553"/>
    </source>
</evidence>
<evidence type="ECO:0000256" key="23">
    <source>
        <dbReference type="SAM" id="Phobius"/>
    </source>
</evidence>
<feature type="compositionally biased region" description="Acidic residues" evidence="22">
    <location>
        <begin position="142"/>
        <end position="151"/>
    </location>
</feature>
<dbReference type="PANTHER" id="PTHR10846">
    <property type="entry name" value="SODIUM/POTASSIUM/CALCIUM EXCHANGER"/>
    <property type="match status" value="1"/>
</dbReference>
<keyword evidence="10" id="KW-0106">Calcium</keyword>
<keyword evidence="3" id="KW-0813">Transport</keyword>
<evidence type="ECO:0000256" key="14">
    <source>
        <dbReference type="ARBA" id="ARBA00023136"/>
    </source>
</evidence>
<keyword evidence="26" id="KW-1185">Reference proteome</keyword>
<dbReference type="GO" id="GO:0060291">
    <property type="term" value="P:long-term synaptic potentiation"/>
    <property type="evidence" value="ECO:0007669"/>
    <property type="project" value="TreeGrafter"/>
</dbReference>
<dbReference type="GO" id="GO:0005262">
    <property type="term" value="F:calcium channel activity"/>
    <property type="evidence" value="ECO:0007669"/>
    <property type="project" value="TreeGrafter"/>
</dbReference>